<keyword evidence="7 9" id="KW-0413">Isomerase</keyword>
<dbReference type="GO" id="GO:0042026">
    <property type="term" value="P:protein refolding"/>
    <property type="evidence" value="ECO:0007669"/>
    <property type="project" value="UniProtKB-ARBA"/>
</dbReference>
<evidence type="ECO:0000256" key="7">
    <source>
        <dbReference type="ARBA" id="ARBA00023235"/>
    </source>
</evidence>
<gene>
    <name evidence="12" type="ORF">FJZ47_21965</name>
</gene>
<evidence type="ECO:0000256" key="2">
    <source>
        <dbReference type="ARBA" id="ARBA00004496"/>
    </source>
</evidence>
<evidence type="ECO:0000256" key="1">
    <source>
        <dbReference type="ARBA" id="ARBA00000971"/>
    </source>
</evidence>
<dbReference type="GO" id="GO:0005737">
    <property type="term" value="C:cytoplasm"/>
    <property type="evidence" value="ECO:0007669"/>
    <property type="project" value="UniProtKB-SubCell"/>
</dbReference>
<organism evidence="12 13">
    <name type="scientific">Tectimicrobiota bacterium</name>
    <dbReference type="NCBI Taxonomy" id="2528274"/>
    <lineage>
        <taxon>Bacteria</taxon>
        <taxon>Pseudomonadati</taxon>
        <taxon>Nitrospinota/Tectimicrobiota group</taxon>
        <taxon>Candidatus Tectimicrobiota</taxon>
    </lineage>
</organism>
<proteinExistence type="inferred from homology"/>
<evidence type="ECO:0000313" key="12">
    <source>
        <dbReference type="EMBL" id="MBM3226439.1"/>
    </source>
</evidence>
<comment type="function">
    <text evidence="8">Also involved in hydrogenase metallocenter assembly, probably by participating in the nickel insertion step. This function in hydrogenase biosynthesis requires chaperone activity and the presence of the metal-binding domain, but not PPIase activity.</text>
</comment>
<dbReference type="GO" id="GO:0003755">
    <property type="term" value="F:peptidyl-prolyl cis-trans isomerase activity"/>
    <property type="evidence" value="ECO:0007669"/>
    <property type="project" value="UniProtKB-UniRule"/>
</dbReference>
<dbReference type="SUPFAM" id="SSF54534">
    <property type="entry name" value="FKBP-like"/>
    <property type="match status" value="1"/>
</dbReference>
<evidence type="ECO:0000256" key="4">
    <source>
        <dbReference type="ARBA" id="ARBA00022490"/>
    </source>
</evidence>
<dbReference type="Proteomes" id="UP000712673">
    <property type="component" value="Unassembled WGS sequence"/>
</dbReference>
<dbReference type="Pfam" id="PF00254">
    <property type="entry name" value="FKBP_C"/>
    <property type="match status" value="1"/>
</dbReference>
<dbReference type="AlphaFoldDB" id="A0A938B4U1"/>
<accession>A0A938B4U1</accession>
<keyword evidence="5 9" id="KW-0697">Rotamase</keyword>
<evidence type="ECO:0000256" key="5">
    <source>
        <dbReference type="ARBA" id="ARBA00023110"/>
    </source>
</evidence>
<dbReference type="EC" id="5.2.1.8" evidence="10"/>
<comment type="catalytic activity">
    <reaction evidence="1 9 10">
        <text>[protein]-peptidylproline (omega=180) = [protein]-peptidylproline (omega=0)</text>
        <dbReference type="Rhea" id="RHEA:16237"/>
        <dbReference type="Rhea" id="RHEA-COMP:10747"/>
        <dbReference type="Rhea" id="RHEA-COMP:10748"/>
        <dbReference type="ChEBI" id="CHEBI:83833"/>
        <dbReference type="ChEBI" id="CHEBI:83834"/>
        <dbReference type="EC" id="5.2.1.8"/>
    </reaction>
</comment>
<evidence type="ECO:0000256" key="6">
    <source>
        <dbReference type="ARBA" id="ARBA00023186"/>
    </source>
</evidence>
<dbReference type="InterPro" id="IPR001179">
    <property type="entry name" value="PPIase_FKBP_dom"/>
</dbReference>
<evidence type="ECO:0000256" key="10">
    <source>
        <dbReference type="RuleBase" id="RU003915"/>
    </source>
</evidence>
<dbReference type="PANTHER" id="PTHR47861">
    <property type="entry name" value="FKBP-TYPE PEPTIDYL-PROLYL CIS-TRANS ISOMERASE SLYD"/>
    <property type="match status" value="1"/>
</dbReference>
<reference evidence="12" key="1">
    <citation type="submission" date="2019-03" db="EMBL/GenBank/DDBJ databases">
        <title>Lake Tanganyika Metagenome-Assembled Genomes (MAGs).</title>
        <authorList>
            <person name="Tran P."/>
        </authorList>
    </citation>
    <scope>NUCLEOTIDE SEQUENCE</scope>
    <source>
        <strain evidence="12">K_DeepCast_65m_m2_066</strain>
    </source>
</reference>
<keyword evidence="4" id="KW-0963">Cytoplasm</keyword>
<dbReference type="PROSITE" id="PS50059">
    <property type="entry name" value="FKBP_PPIASE"/>
    <property type="match status" value="1"/>
</dbReference>
<comment type="caution">
    <text evidence="12">The sequence shown here is derived from an EMBL/GenBank/DDBJ whole genome shotgun (WGS) entry which is preliminary data.</text>
</comment>
<dbReference type="PANTHER" id="PTHR47861:SF3">
    <property type="entry name" value="FKBP-TYPE PEPTIDYL-PROLYL CIS-TRANS ISOMERASE SLYD"/>
    <property type="match status" value="1"/>
</dbReference>
<feature type="domain" description="PPIase FKBP-type" evidence="11">
    <location>
        <begin position="8"/>
        <end position="82"/>
    </location>
</feature>
<dbReference type="EMBL" id="VGLS01000910">
    <property type="protein sequence ID" value="MBM3226439.1"/>
    <property type="molecule type" value="Genomic_DNA"/>
</dbReference>
<keyword evidence="6" id="KW-0143">Chaperone</keyword>
<evidence type="ECO:0000259" key="11">
    <source>
        <dbReference type="PROSITE" id="PS50059"/>
    </source>
</evidence>
<dbReference type="InterPro" id="IPR046357">
    <property type="entry name" value="PPIase_dom_sf"/>
</dbReference>
<evidence type="ECO:0000256" key="3">
    <source>
        <dbReference type="ARBA" id="ARBA00006577"/>
    </source>
</evidence>
<sequence length="143" mass="15170">MTQAIQDGKIVCLQYTLALADGTEVDSSAASGTWTYVHGHTKMPTGLVSGIAGLHTGDHVRLELPPEEAFGVVDSEAFQQLPKARFPASTLYVGYSGEVAGPGGSIVAFRIHAIDDETVTLNLNHPLAGERVVFDVTVIHVQD</sequence>
<evidence type="ECO:0000256" key="8">
    <source>
        <dbReference type="ARBA" id="ARBA00037071"/>
    </source>
</evidence>
<dbReference type="Gene3D" id="3.10.50.40">
    <property type="match status" value="1"/>
</dbReference>
<comment type="subcellular location">
    <subcellularLocation>
        <location evidence="2">Cytoplasm</location>
    </subcellularLocation>
</comment>
<name>A0A938B4U1_UNCTE</name>
<evidence type="ECO:0000313" key="13">
    <source>
        <dbReference type="Proteomes" id="UP000712673"/>
    </source>
</evidence>
<comment type="similarity">
    <text evidence="3 10">Belongs to the FKBP-type PPIase family.</text>
</comment>
<evidence type="ECO:0000256" key="9">
    <source>
        <dbReference type="PROSITE-ProRule" id="PRU00277"/>
    </source>
</evidence>
<protein>
    <recommendedName>
        <fullName evidence="10">Peptidyl-prolyl cis-trans isomerase</fullName>
        <ecNumber evidence="10">5.2.1.8</ecNumber>
    </recommendedName>
</protein>